<dbReference type="EMBL" id="JACGWL010000729">
    <property type="protein sequence ID" value="KAK4382261.1"/>
    <property type="molecule type" value="Genomic_DNA"/>
</dbReference>
<dbReference type="Proteomes" id="UP001289374">
    <property type="component" value="Unassembled WGS sequence"/>
</dbReference>
<organism evidence="3 4">
    <name type="scientific">Sesamum angolense</name>
    <dbReference type="NCBI Taxonomy" id="2727404"/>
    <lineage>
        <taxon>Eukaryota</taxon>
        <taxon>Viridiplantae</taxon>
        <taxon>Streptophyta</taxon>
        <taxon>Embryophyta</taxon>
        <taxon>Tracheophyta</taxon>
        <taxon>Spermatophyta</taxon>
        <taxon>Magnoliopsida</taxon>
        <taxon>eudicotyledons</taxon>
        <taxon>Gunneridae</taxon>
        <taxon>Pentapetalae</taxon>
        <taxon>asterids</taxon>
        <taxon>lamiids</taxon>
        <taxon>Lamiales</taxon>
        <taxon>Pedaliaceae</taxon>
        <taxon>Sesamum</taxon>
    </lineage>
</organism>
<feature type="domain" description="Retroviral polymerase SH3-like" evidence="2">
    <location>
        <begin position="24"/>
        <end position="72"/>
    </location>
</feature>
<gene>
    <name evidence="3" type="ORF">Sango_2888700</name>
</gene>
<evidence type="ECO:0000256" key="1">
    <source>
        <dbReference type="SAM" id="MobiDB-lite"/>
    </source>
</evidence>
<proteinExistence type="predicted"/>
<evidence type="ECO:0000313" key="4">
    <source>
        <dbReference type="Proteomes" id="UP001289374"/>
    </source>
</evidence>
<protein>
    <recommendedName>
        <fullName evidence="2">Retroviral polymerase SH3-like domain-containing protein</fullName>
    </recommendedName>
</protein>
<keyword evidence="4" id="KW-1185">Reference proteome</keyword>
<evidence type="ECO:0000259" key="2">
    <source>
        <dbReference type="Pfam" id="PF25597"/>
    </source>
</evidence>
<dbReference type="AlphaFoldDB" id="A0AAE1T6A4"/>
<feature type="compositionally biased region" description="Polar residues" evidence="1">
    <location>
        <begin position="86"/>
        <end position="97"/>
    </location>
</feature>
<sequence>MAWQACVYKYLRVWGSPANVKTLEGDKLDSSSSLCRFVGYSEETTGYHFYDPSEQKIFISRNAVFLLKGFPVDSRRDEVLLEESSEAPQQNDATSFEPSVPTDGVPVLHRSVQPLRPPTDRLTIQDIRRRNAGHRFRQVVEAMKSAMDLMGSNQFGP</sequence>
<evidence type="ECO:0000313" key="3">
    <source>
        <dbReference type="EMBL" id="KAK4382261.1"/>
    </source>
</evidence>
<dbReference type="Pfam" id="PF25597">
    <property type="entry name" value="SH3_retrovirus"/>
    <property type="match status" value="1"/>
</dbReference>
<accession>A0AAE1T6A4</accession>
<comment type="caution">
    <text evidence="3">The sequence shown here is derived from an EMBL/GenBank/DDBJ whole genome shotgun (WGS) entry which is preliminary data.</text>
</comment>
<reference evidence="3" key="2">
    <citation type="journal article" date="2024" name="Plant">
        <title>Genomic evolution and insights into agronomic trait innovations of Sesamum species.</title>
        <authorList>
            <person name="Miao H."/>
            <person name="Wang L."/>
            <person name="Qu L."/>
            <person name="Liu H."/>
            <person name="Sun Y."/>
            <person name="Le M."/>
            <person name="Wang Q."/>
            <person name="Wei S."/>
            <person name="Zheng Y."/>
            <person name="Lin W."/>
            <person name="Duan Y."/>
            <person name="Cao H."/>
            <person name="Xiong S."/>
            <person name="Wang X."/>
            <person name="Wei L."/>
            <person name="Li C."/>
            <person name="Ma Q."/>
            <person name="Ju M."/>
            <person name="Zhao R."/>
            <person name="Li G."/>
            <person name="Mu C."/>
            <person name="Tian Q."/>
            <person name="Mei H."/>
            <person name="Zhang T."/>
            <person name="Gao T."/>
            <person name="Zhang H."/>
        </authorList>
    </citation>
    <scope>NUCLEOTIDE SEQUENCE</scope>
    <source>
        <strain evidence="3">K16</strain>
    </source>
</reference>
<dbReference type="InterPro" id="IPR057670">
    <property type="entry name" value="SH3_retrovirus"/>
</dbReference>
<reference evidence="3" key="1">
    <citation type="submission" date="2020-06" db="EMBL/GenBank/DDBJ databases">
        <authorList>
            <person name="Li T."/>
            <person name="Hu X."/>
            <person name="Zhang T."/>
            <person name="Song X."/>
            <person name="Zhang H."/>
            <person name="Dai N."/>
            <person name="Sheng W."/>
            <person name="Hou X."/>
            <person name="Wei L."/>
        </authorList>
    </citation>
    <scope>NUCLEOTIDE SEQUENCE</scope>
    <source>
        <strain evidence="3">K16</strain>
        <tissue evidence="3">Leaf</tissue>
    </source>
</reference>
<feature type="region of interest" description="Disordered" evidence="1">
    <location>
        <begin position="81"/>
        <end position="103"/>
    </location>
</feature>
<name>A0AAE1T6A4_9LAMI</name>